<dbReference type="Proteomes" id="UP001642540">
    <property type="component" value="Unassembled WGS sequence"/>
</dbReference>
<organism evidence="2 3">
    <name type="scientific">Orchesella dallaii</name>
    <dbReference type="NCBI Taxonomy" id="48710"/>
    <lineage>
        <taxon>Eukaryota</taxon>
        <taxon>Metazoa</taxon>
        <taxon>Ecdysozoa</taxon>
        <taxon>Arthropoda</taxon>
        <taxon>Hexapoda</taxon>
        <taxon>Collembola</taxon>
        <taxon>Entomobryomorpha</taxon>
        <taxon>Entomobryoidea</taxon>
        <taxon>Orchesellidae</taxon>
        <taxon>Orchesellinae</taxon>
        <taxon>Orchesella</taxon>
    </lineage>
</organism>
<name>A0ABP1Q0W5_9HEXA</name>
<comment type="caution">
    <text evidence="2">The sequence shown here is derived from an EMBL/GenBank/DDBJ whole genome shotgun (WGS) entry which is preliminary data.</text>
</comment>
<keyword evidence="1" id="KW-1133">Transmembrane helix</keyword>
<evidence type="ECO:0008006" key="4">
    <source>
        <dbReference type="Google" id="ProtNLM"/>
    </source>
</evidence>
<feature type="transmembrane region" description="Helical" evidence="1">
    <location>
        <begin position="17"/>
        <end position="38"/>
    </location>
</feature>
<reference evidence="2 3" key="1">
    <citation type="submission" date="2024-08" db="EMBL/GenBank/DDBJ databases">
        <authorList>
            <person name="Cucini C."/>
            <person name="Frati F."/>
        </authorList>
    </citation>
    <scope>NUCLEOTIDE SEQUENCE [LARGE SCALE GENOMIC DNA]</scope>
</reference>
<evidence type="ECO:0000256" key="1">
    <source>
        <dbReference type="SAM" id="Phobius"/>
    </source>
</evidence>
<evidence type="ECO:0000313" key="2">
    <source>
        <dbReference type="EMBL" id="CAL8085204.1"/>
    </source>
</evidence>
<dbReference type="EMBL" id="CAXLJM020000019">
    <property type="protein sequence ID" value="CAL8085204.1"/>
    <property type="molecule type" value="Genomic_DNA"/>
</dbReference>
<evidence type="ECO:0000313" key="3">
    <source>
        <dbReference type="Proteomes" id="UP001642540"/>
    </source>
</evidence>
<proteinExistence type="predicted"/>
<keyword evidence="3" id="KW-1185">Reference proteome</keyword>
<protein>
    <recommendedName>
        <fullName evidence="4">Transmembrane protein</fullName>
    </recommendedName>
</protein>
<sequence length="150" mass="17126">MASSLIARRKLRKVYKVLVLISLIKVCIIFVPGLMNFIRESEMLMKALQGIPTVDQLDVAELIFIVWVNLLLLSFVLFWELYPLTGMMGPESEVDRNRIWMWATVHFLLGMLYVMDCGVKFYAKGVRSDTELSLHGLSVICVSAMMHIAI</sequence>
<accession>A0ABP1Q0W5</accession>
<gene>
    <name evidence="2" type="ORF">ODALV1_LOCUS6039</name>
</gene>
<feature type="transmembrane region" description="Helical" evidence="1">
    <location>
        <begin position="59"/>
        <end position="79"/>
    </location>
</feature>
<keyword evidence="1" id="KW-0472">Membrane</keyword>
<keyword evidence="1" id="KW-0812">Transmembrane</keyword>
<feature type="transmembrane region" description="Helical" evidence="1">
    <location>
        <begin position="99"/>
        <end position="119"/>
    </location>
</feature>